<protein>
    <submittedName>
        <fullName evidence="1">Uncharacterized protein</fullName>
    </submittedName>
</protein>
<gene>
    <name evidence="2" type="ORF">UFOVP1185_33</name>
    <name evidence="1" type="ORF">UFOVP461_7</name>
</gene>
<sequence length="581" mass="59688">MATQQGAATFSVVAKDAASSVLRGVGKEMGRLGKTGGAVFKTLAAAAAVVATAIATAGAAALKFTQKAIQAAIADDAEQQKLIATLVARGVSTENATKRVNELIVAGQKLAFTDSETRAGIGIASQYTKNYAKQTKILTAAQNIARARNISLEAATKLVGKAYSGSGKALKTYGVDLARTVSWTEKKVKFDKDGNKQVTESNKSRNETIKGVEALALINKKFAGVAEQYSKTFEGQFSIVKDSINETVEAIGGAIGGGEGLPTFVRLLEGIRPVVDDLIGEINKNLPNIQEFSRQLVEKFLAKLPGYVATAKRELPILIQKAKDFIGSVAGFAKDIGSFLGPDGLITAGIAGVGFKMGGLAGGIGAVFAEQFIKMGIDPITASITGTIGGAITAGVVQGFGSAVAQAAISKFLGLFKSVPITPSIPTGGTPTGAPPIGMAPLAPAVLGAAAVATSAAAVAGLVVVAKAIYDQIYTPAEQEKNMMDNYAKLQARIKAEGVAAVTSSAGGVYGSNVGGGTSDYLNRAVSKGVVDGFKAVPMQPPIDLTNRLELKLDGKVVAQSVNKYLGLTARGNTSSWNTAR</sequence>
<organism evidence="1">
    <name type="scientific">uncultured Caudovirales phage</name>
    <dbReference type="NCBI Taxonomy" id="2100421"/>
    <lineage>
        <taxon>Viruses</taxon>
        <taxon>Duplodnaviria</taxon>
        <taxon>Heunggongvirae</taxon>
        <taxon>Uroviricota</taxon>
        <taxon>Caudoviricetes</taxon>
        <taxon>Peduoviridae</taxon>
        <taxon>Maltschvirus</taxon>
        <taxon>Maltschvirus maltsch</taxon>
    </lineage>
</organism>
<dbReference type="EMBL" id="LR797133">
    <property type="protein sequence ID" value="CAB4189320.1"/>
    <property type="molecule type" value="Genomic_DNA"/>
</dbReference>
<evidence type="ECO:0000313" key="2">
    <source>
        <dbReference type="EMBL" id="CAB4189320.1"/>
    </source>
</evidence>
<reference evidence="1" key="1">
    <citation type="submission" date="2020-04" db="EMBL/GenBank/DDBJ databases">
        <authorList>
            <person name="Chiriac C."/>
            <person name="Salcher M."/>
            <person name="Ghai R."/>
            <person name="Kavagutti S V."/>
        </authorList>
    </citation>
    <scope>NUCLEOTIDE SEQUENCE</scope>
</reference>
<proteinExistence type="predicted"/>
<evidence type="ECO:0000313" key="1">
    <source>
        <dbReference type="EMBL" id="CAB4144034.1"/>
    </source>
</evidence>
<accession>A0A6J5MBP3</accession>
<dbReference type="EMBL" id="LR796425">
    <property type="protein sequence ID" value="CAB4144034.1"/>
    <property type="molecule type" value="Genomic_DNA"/>
</dbReference>
<name>A0A6J5MBP3_9CAUD</name>